<name>A0ABS1I7M7_9PROT</name>
<dbReference type="Pfam" id="PF02371">
    <property type="entry name" value="Transposase_20"/>
    <property type="match status" value="1"/>
</dbReference>
<keyword evidence="4" id="KW-1185">Reference proteome</keyword>
<evidence type="ECO:0000313" key="4">
    <source>
        <dbReference type="Proteomes" id="UP000654452"/>
    </source>
</evidence>
<comment type="caution">
    <text evidence="3">The sequence shown here is derived from an EMBL/GenBank/DDBJ whole genome shotgun (WGS) entry which is preliminary data.</text>
</comment>
<proteinExistence type="predicted"/>
<evidence type="ECO:0000313" key="3">
    <source>
        <dbReference type="EMBL" id="MBK4723069.1"/>
    </source>
</evidence>
<dbReference type="EMBL" id="JAEPIV010000039">
    <property type="protein sequence ID" value="MBK4723069.1"/>
    <property type="molecule type" value="Genomic_DNA"/>
</dbReference>
<sequence length="55" mass="6273">MTPRLLPTPEKLSSYFGLTPTTHQSGDQPRRARRGLRRPGGSSPRANRFAARRRR</sequence>
<dbReference type="InterPro" id="IPR003346">
    <property type="entry name" value="Transposase_20"/>
</dbReference>
<feature type="domain" description="Transposase IS116/IS110/IS902 C-terminal" evidence="2">
    <location>
        <begin position="6"/>
        <end position="33"/>
    </location>
</feature>
<evidence type="ECO:0000256" key="1">
    <source>
        <dbReference type="SAM" id="MobiDB-lite"/>
    </source>
</evidence>
<evidence type="ECO:0000259" key="2">
    <source>
        <dbReference type="Pfam" id="PF02371"/>
    </source>
</evidence>
<protein>
    <submittedName>
        <fullName evidence="3">Transposase</fullName>
    </submittedName>
</protein>
<dbReference type="RefSeq" id="WP_200487517.1">
    <property type="nucleotide sequence ID" value="NZ_JAEPIV010000039.1"/>
</dbReference>
<accession>A0ABS1I7M7</accession>
<dbReference type="Proteomes" id="UP000654452">
    <property type="component" value="Unassembled WGS sequence"/>
</dbReference>
<feature type="region of interest" description="Disordered" evidence="1">
    <location>
        <begin position="1"/>
        <end position="55"/>
    </location>
</feature>
<reference evidence="3 4" key="1">
    <citation type="submission" date="2021-01" db="EMBL/GenBank/DDBJ databases">
        <title>Azospirillum sp. YIM DDC1 draft genome.</title>
        <authorList>
            <person name="Wang Y.-X."/>
        </authorList>
    </citation>
    <scope>NUCLEOTIDE SEQUENCE [LARGE SCALE GENOMIC DNA]</scope>
    <source>
        <strain evidence="3 4">YIM DDC1</strain>
    </source>
</reference>
<organism evidence="3 4">
    <name type="scientific">Azospirillum aestuarii</name>
    <dbReference type="NCBI Taxonomy" id="2802052"/>
    <lineage>
        <taxon>Bacteria</taxon>
        <taxon>Pseudomonadati</taxon>
        <taxon>Pseudomonadota</taxon>
        <taxon>Alphaproteobacteria</taxon>
        <taxon>Rhodospirillales</taxon>
        <taxon>Azospirillaceae</taxon>
        <taxon>Azospirillum</taxon>
    </lineage>
</organism>
<feature type="compositionally biased region" description="Low complexity" evidence="1">
    <location>
        <begin position="39"/>
        <end position="49"/>
    </location>
</feature>
<gene>
    <name evidence="3" type="ORF">JJL56_29890</name>
</gene>